<dbReference type="GO" id="GO:0009244">
    <property type="term" value="P:lipopolysaccharide core region biosynthetic process"/>
    <property type="evidence" value="ECO:0007669"/>
    <property type="project" value="TreeGrafter"/>
</dbReference>
<name>A0A923HAN7_9FLAO</name>
<comment type="caution">
    <text evidence="3">The sequence shown here is derived from an EMBL/GenBank/DDBJ whole genome shotgun (WGS) entry which is preliminary data.</text>
</comment>
<dbReference type="SUPFAM" id="SSF53756">
    <property type="entry name" value="UDP-Glycosyltransferase/glycogen phosphorylase"/>
    <property type="match status" value="1"/>
</dbReference>
<keyword evidence="1" id="KW-0328">Glycosyltransferase</keyword>
<gene>
    <name evidence="3" type="ORF">H7U19_10820</name>
</gene>
<keyword evidence="4" id="KW-1185">Reference proteome</keyword>
<keyword evidence="2" id="KW-0808">Transferase</keyword>
<evidence type="ECO:0000313" key="4">
    <source>
        <dbReference type="Proteomes" id="UP000656244"/>
    </source>
</evidence>
<sequence>MGFLNIINDIRHTVMTSITRGIGASKYQPKFEGGEIPKIEKILVIRPNHKLGNQLLLTPLVQELENIFPHSQIDIFAKGTVANIVFKNYSSVKKIYQLPRKPFNHLLRYAWCWFSIKGKRYNLVINGDKNSSSGRLLTKFSRGRFKIFGDVPEEVQTRYSDYTHISKYPIYNTRWFLSRIGHKDCMPDIPTLSIKLSKADLQNGQTILKDLVKNNKKTICIYTNATGNKCYSEAWWESLYQELLKVYSNKYSIIEMLPVENISRINFKAPHFYSKDIHEMGGVIANTSIFITADNGVMHLASASQTPVLGFFKTTDLDIYAPYGNNSIALDTRETSMEDWIAEIKRMLSE</sequence>
<accession>A0A923HAN7</accession>
<dbReference type="InterPro" id="IPR051199">
    <property type="entry name" value="LPS_LOS_Heptosyltrfase"/>
</dbReference>
<proteinExistence type="predicted"/>
<dbReference type="Pfam" id="PF01075">
    <property type="entry name" value="Glyco_transf_9"/>
    <property type="match status" value="1"/>
</dbReference>
<evidence type="ECO:0000256" key="1">
    <source>
        <dbReference type="ARBA" id="ARBA00022676"/>
    </source>
</evidence>
<evidence type="ECO:0000256" key="2">
    <source>
        <dbReference type="ARBA" id="ARBA00022679"/>
    </source>
</evidence>
<protein>
    <submittedName>
        <fullName evidence="3">Lipopolysaccharide heptosyltransferase family protein</fullName>
    </submittedName>
</protein>
<dbReference type="AlphaFoldDB" id="A0A923HAN7"/>
<evidence type="ECO:0000313" key="3">
    <source>
        <dbReference type="EMBL" id="MBC3758899.1"/>
    </source>
</evidence>
<dbReference type="Proteomes" id="UP000656244">
    <property type="component" value="Unassembled WGS sequence"/>
</dbReference>
<reference evidence="3" key="1">
    <citation type="submission" date="2020-08" db="EMBL/GenBank/DDBJ databases">
        <title>Hyunsoonleella sp. strain SJ7 genome sequencing and assembly.</title>
        <authorList>
            <person name="Kim I."/>
        </authorList>
    </citation>
    <scope>NUCLEOTIDE SEQUENCE</scope>
    <source>
        <strain evidence="3">SJ7</strain>
    </source>
</reference>
<dbReference type="RefSeq" id="WP_186562217.1">
    <property type="nucleotide sequence ID" value="NZ_JACNMF010000003.1"/>
</dbReference>
<organism evidence="3 4">
    <name type="scientific">Hyunsoonleella aquatilis</name>
    <dbReference type="NCBI Taxonomy" id="2762758"/>
    <lineage>
        <taxon>Bacteria</taxon>
        <taxon>Pseudomonadati</taxon>
        <taxon>Bacteroidota</taxon>
        <taxon>Flavobacteriia</taxon>
        <taxon>Flavobacteriales</taxon>
        <taxon>Flavobacteriaceae</taxon>
    </lineage>
</organism>
<dbReference type="Gene3D" id="3.40.50.2000">
    <property type="entry name" value="Glycogen Phosphorylase B"/>
    <property type="match status" value="2"/>
</dbReference>
<dbReference type="GO" id="GO:0008713">
    <property type="term" value="F:ADP-heptose-lipopolysaccharide heptosyltransferase activity"/>
    <property type="evidence" value="ECO:0007669"/>
    <property type="project" value="TreeGrafter"/>
</dbReference>
<dbReference type="GO" id="GO:0005829">
    <property type="term" value="C:cytosol"/>
    <property type="evidence" value="ECO:0007669"/>
    <property type="project" value="TreeGrafter"/>
</dbReference>
<dbReference type="EMBL" id="JACNMF010000003">
    <property type="protein sequence ID" value="MBC3758899.1"/>
    <property type="molecule type" value="Genomic_DNA"/>
</dbReference>
<dbReference type="PANTHER" id="PTHR30160">
    <property type="entry name" value="TETRAACYLDISACCHARIDE 4'-KINASE-RELATED"/>
    <property type="match status" value="1"/>
</dbReference>
<dbReference type="InterPro" id="IPR002201">
    <property type="entry name" value="Glyco_trans_9"/>
</dbReference>